<dbReference type="Proteomes" id="UP000279098">
    <property type="component" value="Genome"/>
</dbReference>
<evidence type="ECO:0000313" key="2">
    <source>
        <dbReference type="Proteomes" id="UP000279098"/>
    </source>
</evidence>
<proteinExistence type="predicted"/>
<protein>
    <submittedName>
        <fullName evidence="1">Uncharacterized protein</fullName>
    </submittedName>
</protein>
<dbReference type="EMBL" id="MH834602">
    <property type="protein sequence ID" value="AYN55886.1"/>
    <property type="molecule type" value="Genomic_DNA"/>
</dbReference>
<sequence length="76" mass="9240">MRYYIDMSNERNFRTEDEAIAYEMSLYSFTGPHFHKEFPKDENGEFTRETHMVKDRWGGEYEDFVQIEVPCEGCWL</sequence>
<name>A0A3G2KA82_9CAUD</name>
<gene>
    <name evidence="1" type="primary">14</name>
    <name evidence="1" type="ORF">PBI_BRAHMS_14</name>
</gene>
<accession>A0A3G2KA82</accession>
<reference evidence="1 2" key="1">
    <citation type="submission" date="2018-09" db="EMBL/GenBank/DDBJ databases">
        <authorList>
            <person name="Fryberger R.B."/>
            <person name="Stoner T.H."/>
            <person name="Garlena R.A."/>
            <person name="Russell D.A."/>
            <person name="Pope W.H."/>
            <person name="Jacobs-Sera D."/>
            <person name="Hatfull G.F."/>
        </authorList>
    </citation>
    <scope>NUCLEOTIDE SEQUENCE [LARGE SCALE GENOMIC DNA]</scope>
</reference>
<organism evidence="1 2">
    <name type="scientific">Microbacterium phage Brahms</name>
    <dbReference type="NCBI Taxonomy" id="2419973"/>
    <lineage>
        <taxon>Viruses</taxon>
        <taxon>Duplodnaviria</taxon>
        <taxon>Heunggongvirae</taxon>
        <taxon>Uroviricota</taxon>
        <taxon>Caudoviricetes</taxon>
        <taxon>Armstrongvirus</taxon>
        <taxon>Armstrongvirus armstrong</taxon>
    </lineage>
</organism>
<evidence type="ECO:0000313" key="1">
    <source>
        <dbReference type="EMBL" id="AYN55886.1"/>
    </source>
</evidence>